<gene>
    <name evidence="2" type="ORF">D3872_12830</name>
</gene>
<dbReference type="Proteomes" id="UP000284006">
    <property type="component" value="Unassembled WGS sequence"/>
</dbReference>
<dbReference type="OrthoDB" id="8932625at2"/>
<evidence type="ECO:0000313" key="2">
    <source>
        <dbReference type="EMBL" id="RJG15605.1"/>
    </source>
</evidence>
<evidence type="ECO:0000256" key="1">
    <source>
        <dbReference type="SAM" id="SignalP"/>
    </source>
</evidence>
<dbReference type="InterPro" id="IPR010727">
    <property type="entry name" value="DUF1302"/>
</dbReference>
<dbReference type="AlphaFoldDB" id="A0A418XSQ5"/>
<sequence length="558" mass="60304">MSNTKQVRFSGFRRTAFAAAAAALCAGFCASANAFEIPTGNDDVQLRFDNTIRYNFGHRVEKQNRSILLNLNADDGNRNFKKGSTVTNRLDLLTEFDVVYQKKFGARVSVASWYDQAYSGGFDNTSLATSNHLVNGAPAFGLSPYADRYYNGLSGEVLDAFVFGGFDAGNTAVTVRAGRHTVNWGEALLGSGAIHGVTYAQAPLDQAKGFANPGVEAKELFLPQTQISGAVQVTPALTFAGQYFFEWDATRIPEGGSYLGFNDALQFGGEALYLAPGVRAARGKDIKPKERGDWGLSARWSPEWLDGTMGLYVRQFSDRLPQLSIMAAAPRQYFMSYADNIDLYGISLTKQIAGISFGADLNYRKNMPLNSDAVAITSLAALPTPGNVPGARGETVHGVLNALGSLPATPLWGGGSWAAEMTWNRWLSVSQGQAFFKGRDGYTGIDRVSRDFVGLALNFTSVWYQVFPGADLSMPLSYSRGMSGNAAAVQFGGNKAAGTYAVGFGLDVHSKYRFDLKYVDYFGHSQVNPATGQMTAVNGSGTWLQDRGTVYLTFKTAF</sequence>
<feature type="signal peptide" evidence="1">
    <location>
        <begin position="1"/>
        <end position="34"/>
    </location>
</feature>
<evidence type="ECO:0000313" key="3">
    <source>
        <dbReference type="Proteomes" id="UP000284006"/>
    </source>
</evidence>
<keyword evidence="1" id="KW-0732">Signal</keyword>
<reference evidence="2 3" key="1">
    <citation type="submission" date="2018-09" db="EMBL/GenBank/DDBJ databases">
        <authorList>
            <person name="Zhu H."/>
        </authorList>
    </citation>
    <scope>NUCLEOTIDE SEQUENCE [LARGE SCALE GENOMIC DNA]</scope>
    <source>
        <strain evidence="2 3">K1S02-61</strain>
    </source>
</reference>
<name>A0A418XSQ5_9BURK</name>
<feature type="chain" id="PRO_5019567629" evidence="1">
    <location>
        <begin position="35"/>
        <end position="558"/>
    </location>
</feature>
<organism evidence="2 3">
    <name type="scientific">Massilia cavernae</name>
    <dbReference type="NCBI Taxonomy" id="2320864"/>
    <lineage>
        <taxon>Bacteria</taxon>
        <taxon>Pseudomonadati</taxon>
        <taxon>Pseudomonadota</taxon>
        <taxon>Betaproteobacteria</taxon>
        <taxon>Burkholderiales</taxon>
        <taxon>Oxalobacteraceae</taxon>
        <taxon>Telluria group</taxon>
        <taxon>Massilia</taxon>
    </lineage>
</organism>
<comment type="caution">
    <text evidence="2">The sequence shown here is derived from an EMBL/GenBank/DDBJ whole genome shotgun (WGS) entry which is preliminary data.</text>
</comment>
<accession>A0A418XSQ5</accession>
<keyword evidence="3" id="KW-1185">Reference proteome</keyword>
<dbReference type="RefSeq" id="WP_119811134.1">
    <property type="nucleotide sequence ID" value="NZ_QYUP01000115.1"/>
</dbReference>
<dbReference type="Pfam" id="PF06980">
    <property type="entry name" value="DUF1302"/>
    <property type="match status" value="1"/>
</dbReference>
<protein>
    <submittedName>
        <fullName evidence="2">DUF1302 domain-containing protein</fullName>
    </submittedName>
</protein>
<proteinExistence type="predicted"/>
<dbReference type="EMBL" id="QYUP01000115">
    <property type="protein sequence ID" value="RJG15605.1"/>
    <property type="molecule type" value="Genomic_DNA"/>
</dbReference>